<organism evidence="2 3">
    <name type="scientific">Didymodactylos carnosus</name>
    <dbReference type="NCBI Taxonomy" id="1234261"/>
    <lineage>
        <taxon>Eukaryota</taxon>
        <taxon>Metazoa</taxon>
        <taxon>Spiralia</taxon>
        <taxon>Gnathifera</taxon>
        <taxon>Rotifera</taxon>
        <taxon>Eurotatoria</taxon>
        <taxon>Bdelloidea</taxon>
        <taxon>Philodinida</taxon>
        <taxon>Philodinidae</taxon>
        <taxon>Didymodactylos</taxon>
    </lineage>
</organism>
<accession>A0A8S2W9T6</accession>
<feature type="compositionally biased region" description="Polar residues" evidence="1">
    <location>
        <begin position="103"/>
        <end position="123"/>
    </location>
</feature>
<reference evidence="2" key="1">
    <citation type="submission" date="2021-02" db="EMBL/GenBank/DDBJ databases">
        <authorList>
            <person name="Nowell W R."/>
        </authorList>
    </citation>
    <scope>NUCLEOTIDE SEQUENCE</scope>
</reference>
<feature type="compositionally biased region" description="Polar residues" evidence="1">
    <location>
        <begin position="43"/>
        <end position="63"/>
    </location>
</feature>
<feature type="non-terminal residue" evidence="2">
    <location>
        <position position="1"/>
    </location>
</feature>
<evidence type="ECO:0000256" key="1">
    <source>
        <dbReference type="SAM" id="MobiDB-lite"/>
    </source>
</evidence>
<comment type="caution">
    <text evidence="2">The sequence shown here is derived from an EMBL/GenBank/DDBJ whole genome shotgun (WGS) entry which is preliminary data.</text>
</comment>
<feature type="compositionally biased region" description="Basic and acidic residues" evidence="1">
    <location>
        <begin position="124"/>
        <end position="143"/>
    </location>
</feature>
<feature type="compositionally biased region" description="Basic and acidic residues" evidence="1">
    <location>
        <begin position="1"/>
        <end position="10"/>
    </location>
</feature>
<evidence type="ECO:0000313" key="3">
    <source>
        <dbReference type="Proteomes" id="UP000682733"/>
    </source>
</evidence>
<feature type="non-terminal residue" evidence="2">
    <location>
        <position position="182"/>
    </location>
</feature>
<feature type="region of interest" description="Disordered" evidence="1">
    <location>
        <begin position="1"/>
        <end position="143"/>
    </location>
</feature>
<dbReference type="Proteomes" id="UP000682733">
    <property type="component" value="Unassembled WGS sequence"/>
</dbReference>
<feature type="compositionally biased region" description="Polar residues" evidence="1">
    <location>
        <begin position="11"/>
        <end position="31"/>
    </location>
</feature>
<feature type="compositionally biased region" description="Basic and acidic residues" evidence="1">
    <location>
        <begin position="32"/>
        <end position="42"/>
    </location>
</feature>
<feature type="compositionally biased region" description="Basic and acidic residues" evidence="1">
    <location>
        <begin position="78"/>
        <end position="102"/>
    </location>
</feature>
<gene>
    <name evidence="2" type="ORF">TMI583_LOCUS44677</name>
</gene>
<proteinExistence type="predicted"/>
<protein>
    <submittedName>
        <fullName evidence="2">Uncharacterized protein</fullName>
    </submittedName>
</protein>
<evidence type="ECO:0000313" key="2">
    <source>
        <dbReference type="EMBL" id="CAF4425899.1"/>
    </source>
</evidence>
<dbReference type="EMBL" id="CAJOBA010077686">
    <property type="protein sequence ID" value="CAF4425899.1"/>
    <property type="molecule type" value="Genomic_DNA"/>
</dbReference>
<dbReference type="AlphaFoldDB" id="A0A8S2W9T6"/>
<sequence length="182" mass="20525">QSTTVTKDDSLITSLDATSSSVEPSVKQSQLKSEEKTADDTKSIQQHAFVTTLSGDGSIQEQIIVSGKEQPEQQIEVGETKSEEIKSTNEQSQEKTSEEKIPSTENINSTLTSDQQQEQSSHVDNSEIKQTISERREEIPQYHPIEKKTSMTFTYLLLKEVVDLWKRSSYFIGILQQRLNVT</sequence>
<name>A0A8S2W9T6_9BILA</name>